<feature type="domain" description="VTT" evidence="12">
    <location>
        <begin position="162"/>
        <end position="276"/>
    </location>
</feature>
<dbReference type="HOGENOM" id="CLU_021545_2_0_1"/>
<dbReference type="RefSeq" id="XP_007371260.1">
    <property type="nucleotide sequence ID" value="XM_007371198.1"/>
</dbReference>
<protein>
    <recommendedName>
        <fullName evidence="4">Golgi apparatus membrane protein TVP38</fullName>
    </recommendedName>
    <alternativeName>
        <fullName evidence="5">Golgi apparatus membrane protein tvp38</fullName>
    </alternativeName>
</protein>
<feature type="transmembrane region" description="Helical" evidence="11">
    <location>
        <begin position="172"/>
        <end position="197"/>
    </location>
</feature>
<evidence type="ECO:0000256" key="8">
    <source>
        <dbReference type="ARBA" id="ARBA00023034"/>
    </source>
</evidence>
<evidence type="ECO:0000256" key="1">
    <source>
        <dbReference type="ARBA" id="ARBA00002978"/>
    </source>
</evidence>
<name>R7SJV3_DICSQ</name>
<evidence type="ECO:0000256" key="7">
    <source>
        <dbReference type="ARBA" id="ARBA00022989"/>
    </source>
</evidence>
<dbReference type="GeneID" id="18841441"/>
<proteinExistence type="inferred from homology"/>
<feature type="transmembrane region" description="Helical" evidence="11">
    <location>
        <begin position="293"/>
        <end position="313"/>
    </location>
</feature>
<dbReference type="AlphaFoldDB" id="R7SJV3"/>
<feature type="transmembrane region" description="Helical" evidence="11">
    <location>
        <begin position="142"/>
        <end position="160"/>
    </location>
</feature>
<keyword evidence="7 11" id="KW-1133">Transmembrane helix</keyword>
<evidence type="ECO:0000256" key="4">
    <source>
        <dbReference type="ARBA" id="ARBA00013533"/>
    </source>
</evidence>
<gene>
    <name evidence="13" type="ORF">DICSQDRAFT_184050</name>
</gene>
<feature type="compositionally biased region" description="Pro residues" evidence="10">
    <location>
        <begin position="403"/>
        <end position="413"/>
    </location>
</feature>
<evidence type="ECO:0000256" key="3">
    <source>
        <dbReference type="ARBA" id="ARBA00008640"/>
    </source>
</evidence>
<dbReference type="OMA" id="WRECMSK"/>
<evidence type="ECO:0000259" key="12">
    <source>
        <dbReference type="Pfam" id="PF09335"/>
    </source>
</evidence>
<evidence type="ECO:0000256" key="9">
    <source>
        <dbReference type="ARBA" id="ARBA00023136"/>
    </source>
</evidence>
<feature type="compositionally biased region" description="Pro residues" evidence="10">
    <location>
        <begin position="13"/>
        <end position="25"/>
    </location>
</feature>
<feature type="transmembrane region" description="Helical" evidence="11">
    <location>
        <begin position="242"/>
        <end position="265"/>
    </location>
</feature>
<comment type="subcellular location">
    <subcellularLocation>
        <location evidence="2">Golgi apparatus membrane</location>
        <topology evidence="2">Multi-pass membrane protein</topology>
    </subcellularLocation>
</comment>
<feature type="region of interest" description="Disordered" evidence="10">
    <location>
        <begin position="391"/>
        <end position="454"/>
    </location>
</feature>
<keyword evidence="8" id="KW-0333">Golgi apparatus</keyword>
<dbReference type="OrthoDB" id="166803at2759"/>
<evidence type="ECO:0000313" key="14">
    <source>
        <dbReference type="Proteomes" id="UP000053319"/>
    </source>
</evidence>
<evidence type="ECO:0000256" key="5">
    <source>
        <dbReference type="ARBA" id="ARBA00020673"/>
    </source>
</evidence>
<accession>R7SJV3</accession>
<comment type="function">
    <text evidence="1">Golgi membrane protein involved in vesicular trafficking and spindle migration.</text>
</comment>
<dbReference type="GO" id="GO:0000139">
    <property type="term" value="C:Golgi membrane"/>
    <property type="evidence" value="ECO:0007669"/>
    <property type="project" value="UniProtKB-SubCell"/>
</dbReference>
<keyword evidence="9 11" id="KW-0472">Membrane</keyword>
<evidence type="ECO:0000256" key="11">
    <source>
        <dbReference type="SAM" id="Phobius"/>
    </source>
</evidence>
<comment type="similarity">
    <text evidence="3">Belongs to the TVP38/TMEM64 family.</text>
</comment>
<evidence type="ECO:0000256" key="2">
    <source>
        <dbReference type="ARBA" id="ARBA00004653"/>
    </source>
</evidence>
<organism evidence="13 14">
    <name type="scientific">Dichomitus squalens (strain LYAD-421)</name>
    <name type="common">Western red white-rot fungus</name>
    <dbReference type="NCBI Taxonomy" id="732165"/>
    <lineage>
        <taxon>Eukaryota</taxon>
        <taxon>Fungi</taxon>
        <taxon>Dikarya</taxon>
        <taxon>Basidiomycota</taxon>
        <taxon>Agaricomycotina</taxon>
        <taxon>Agaricomycetes</taxon>
        <taxon>Polyporales</taxon>
        <taxon>Polyporaceae</taxon>
        <taxon>Dichomitus</taxon>
    </lineage>
</organism>
<evidence type="ECO:0000313" key="13">
    <source>
        <dbReference type="EMBL" id="EJF56010.1"/>
    </source>
</evidence>
<feature type="compositionally biased region" description="Low complexity" evidence="10">
    <location>
        <begin position="439"/>
        <end position="454"/>
    </location>
</feature>
<sequence>MSSGNTQLYAPRPQGPPTHFYPPPNENALQVPSLHPSPSPSRTSDDYSANGYRKEGRIGVDYRQVTRTPSPTPSEAEALVNKTQSFNLKKFLDPSYLKNPRNLISLIVTILILALVIVFIVEQNNIVKALRPVAQWMRKTPGRWLIPIGIMIILSFPPLFGHEIVALLCGDVWGIGIGFAIVAAGTLLGELVTYYTFRYCCKARGEKAEQKNLRFGLLSEVIREGGFKMAIIVRYSAIPGHLTTAIFATCGMGVLTFLVAAVLSLPKQFATVYLGTGTVDANGDVQPSHTQKIVKIVLIVITTIVTMGAMRYVNGQIDNVKQEVIYKRRKARQAKLAGASASSFPFKPAHDDDPEDVTPLVPRAGGNNGYARVSMDHADVHVPTPAYTNAGYAQQQQQQPVPTFAPPRSPPPNVYGTEARYDDAYGGRDALSTGGLRTPAGSSPGPASSTRLPQ</sequence>
<evidence type="ECO:0000256" key="10">
    <source>
        <dbReference type="SAM" id="MobiDB-lite"/>
    </source>
</evidence>
<dbReference type="KEGG" id="dsq:DICSQDRAFT_184050"/>
<feature type="region of interest" description="Disordered" evidence="10">
    <location>
        <begin position="1"/>
        <end position="52"/>
    </location>
</feature>
<dbReference type="PANTHER" id="PTHR47549:SF2">
    <property type="entry name" value="GOLGI APPARATUS MEMBRANE PROTEIN TVP38"/>
    <property type="match status" value="1"/>
</dbReference>
<feature type="transmembrane region" description="Helical" evidence="11">
    <location>
        <begin position="103"/>
        <end position="121"/>
    </location>
</feature>
<dbReference type="InterPro" id="IPR032816">
    <property type="entry name" value="VTT_dom"/>
</dbReference>
<dbReference type="Proteomes" id="UP000053319">
    <property type="component" value="Unassembled WGS sequence"/>
</dbReference>
<dbReference type="Pfam" id="PF09335">
    <property type="entry name" value="VTT_dom"/>
    <property type="match status" value="1"/>
</dbReference>
<dbReference type="EMBL" id="JH719488">
    <property type="protein sequence ID" value="EJF56010.1"/>
    <property type="molecule type" value="Genomic_DNA"/>
</dbReference>
<reference evidence="13 14" key="1">
    <citation type="journal article" date="2012" name="Science">
        <title>The Paleozoic origin of enzymatic lignin decomposition reconstructed from 31 fungal genomes.</title>
        <authorList>
            <person name="Floudas D."/>
            <person name="Binder M."/>
            <person name="Riley R."/>
            <person name="Barry K."/>
            <person name="Blanchette R.A."/>
            <person name="Henrissat B."/>
            <person name="Martinez A.T."/>
            <person name="Otillar R."/>
            <person name="Spatafora J.W."/>
            <person name="Yadav J.S."/>
            <person name="Aerts A."/>
            <person name="Benoit I."/>
            <person name="Boyd A."/>
            <person name="Carlson A."/>
            <person name="Copeland A."/>
            <person name="Coutinho P.M."/>
            <person name="de Vries R.P."/>
            <person name="Ferreira P."/>
            <person name="Findley K."/>
            <person name="Foster B."/>
            <person name="Gaskell J."/>
            <person name="Glotzer D."/>
            <person name="Gorecki P."/>
            <person name="Heitman J."/>
            <person name="Hesse C."/>
            <person name="Hori C."/>
            <person name="Igarashi K."/>
            <person name="Jurgens J.A."/>
            <person name="Kallen N."/>
            <person name="Kersten P."/>
            <person name="Kohler A."/>
            <person name="Kuees U."/>
            <person name="Kumar T.K.A."/>
            <person name="Kuo A."/>
            <person name="LaButti K."/>
            <person name="Larrondo L.F."/>
            <person name="Lindquist E."/>
            <person name="Ling A."/>
            <person name="Lombard V."/>
            <person name="Lucas S."/>
            <person name="Lundell T."/>
            <person name="Martin R."/>
            <person name="McLaughlin D.J."/>
            <person name="Morgenstern I."/>
            <person name="Morin E."/>
            <person name="Murat C."/>
            <person name="Nagy L.G."/>
            <person name="Nolan M."/>
            <person name="Ohm R.A."/>
            <person name="Patyshakuliyeva A."/>
            <person name="Rokas A."/>
            <person name="Ruiz-Duenas F.J."/>
            <person name="Sabat G."/>
            <person name="Salamov A."/>
            <person name="Samejima M."/>
            <person name="Schmutz J."/>
            <person name="Slot J.C."/>
            <person name="St John F."/>
            <person name="Stenlid J."/>
            <person name="Sun H."/>
            <person name="Sun S."/>
            <person name="Syed K."/>
            <person name="Tsang A."/>
            <person name="Wiebenga A."/>
            <person name="Young D."/>
            <person name="Pisabarro A."/>
            <person name="Eastwood D.C."/>
            <person name="Martin F."/>
            <person name="Cullen D."/>
            <person name="Grigoriev I.V."/>
            <person name="Hibbett D.S."/>
        </authorList>
    </citation>
    <scope>NUCLEOTIDE SEQUENCE [LARGE SCALE GENOMIC DNA]</scope>
    <source>
        <strain evidence="13 14">LYAD-421 SS1</strain>
    </source>
</reference>
<dbReference type="PANTHER" id="PTHR47549">
    <property type="entry name" value="GOLGI APPARATUS MEMBRANE PROTEIN TVP38-RELATED"/>
    <property type="match status" value="1"/>
</dbReference>
<dbReference type="InterPro" id="IPR051076">
    <property type="entry name" value="Golgi_membrane_TVP38/TMEM64"/>
</dbReference>
<evidence type="ECO:0000256" key="6">
    <source>
        <dbReference type="ARBA" id="ARBA00022692"/>
    </source>
</evidence>
<keyword evidence="6 11" id="KW-0812">Transmembrane</keyword>